<evidence type="ECO:0000313" key="2">
    <source>
        <dbReference type="Proteomes" id="UP001204376"/>
    </source>
</evidence>
<reference evidence="1 2" key="1">
    <citation type="submission" date="2022-07" db="EMBL/GenBank/DDBJ databases">
        <title>Mucilaginibacter sp. JC4.</title>
        <authorList>
            <person name="Le V."/>
            <person name="Ko S.-R."/>
            <person name="Ahn C.-Y."/>
            <person name="Oh H.-M."/>
        </authorList>
    </citation>
    <scope>NUCLEOTIDE SEQUENCE [LARGE SCALE GENOMIC DNA]</scope>
    <source>
        <strain evidence="1 2">JC4</strain>
    </source>
</reference>
<sequence length="217" mass="23485">MTSFTGSPYLIKGGIVLVDPQTSAIQKVIALQYNPDTLTRTMQVHGTGGEGNSRSEALRLTGPPTENIKLEAEIDGTDQLETADKLTSKVGIQPQLAALEMMIYPTSGHLIANNNMAKVGTIEIAPMESSLALFIWNANRIIPVRITEFSITEEAFDVNLNPIRAKVSLGMRVLNVDDLGFNNKGGNLYMSYQQNKESLAAMFISGSLSKLGIKAIV</sequence>
<proteinExistence type="predicted"/>
<protein>
    <submittedName>
        <fullName evidence="1">Uncharacterized protein</fullName>
    </submittedName>
</protein>
<dbReference type="EMBL" id="JANHOH010000001">
    <property type="protein sequence ID" value="MCQ6957525.1"/>
    <property type="molecule type" value="Genomic_DNA"/>
</dbReference>
<comment type="caution">
    <text evidence="1">The sequence shown here is derived from an EMBL/GenBank/DDBJ whole genome shotgun (WGS) entry which is preliminary data.</text>
</comment>
<dbReference type="Proteomes" id="UP001204376">
    <property type="component" value="Unassembled WGS sequence"/>
</dbReference>
<dbReference type="RefSeq" id="WP_256537730.1">
    <property type="nucleotide sequence ID" value="NZ_JANHOH010000001.1"/>
</dbReference>
<gene>
    <name evidence="1" type="ORF">NPE20_06140</name>
</gene>
<name>A0ABT1SYU7_9SPHI</name>
<accession>A0ABT1SYU7</accession>
<evidence type="ECO:0000313" key="1">
    <source>
        <dbReference type="EMBL" id="MCQ6957525.1"/>
    </source>
</evidence>
<organism evidence="1 2">
    <name type="scientific">Mucilaginibacter aquariorum</name>
    <dbReference type="NCBI Taxonomy" id="2967225"/>
    <lineage>
        <taxon>Bacteria</taxon>
        <taxon>Pseudomonadati</taxon>
        <taxon>Bacteroidota</taxon>
        <taxon>Sphingobacteriia</taxon>
        <taxon>Sphingobacteriales</taxon>
        <taxon>Sphingobacteriaceae</taxon>
        <taxon>Mucilaginibacter</taxon>
    </lineage>
</organism>
<keyword evidence="2" id="KW-1185">Reference proteome</keyword>